<accession>A0A4W5R7G4</accession>
<dbReference type="InterPro" id="IPR039181">
    <property type="entry name" value="Elapor1/2"/>
</dbReference>
<evidence type="ECO:0000259" key="2">
    <source>
        <dbReference type="Pfam" id="PF23089"/>
    </source>
</evidence>
<evidence type="ECO:0000313" key="4">
    <source>
        <dbReference type="Proteomes" id="UP000314982"/>
    </source>
</evidence>
<reference evidence="3" key="3">
    <citation type="submission" date="2025-09" db="UniProtKB">
        <authorList>
            <consortium name="Ensembl"/>
        </authorList>
    </citation>
    <scope>IDENTIFICATION</scope>
</reference>
<sequence length="115" mass="13062">MYVWNEPKLCKGGVSLPENKTWLCNSMDFLVKMGVAIGAFTAALLFSITCYFWKKNNRLQYKYSKLVMSSNKECELPVVGQLCCDGGRTRWSTPKKHPCYPSHLGKTEKGMKLNS</sequence>
<feature type="transmembrane region" description="Helical" evidence="1">
    <location>
        <begin position="29"/>
        <end position="53"/>
    </location>
</feature>
<feature type="domain" description="Elapor1/2 C-terminal" evidence="2">
    <location>
        <begin position="2"/>
        <end position="21"/>
    </location>
</feature>
<keyword evidence="4" id="KW-1185">Reference proteome</keyword>
<dbReference type="AlphaFoldDB" id="A0A4W5R7G4"/>
<keyword evidence="1" id="KW-1133">Transmembrane helix</keyword>
<dbReference type="GO" id="GO:0016020">
    <property type="term" value="C:membrane"/>
    <property type="evidence" value="ECO:0007669"/>
    <property type="project" value="TreeGrafter"/>
</dbReference>
<dbReference type="PANTHER" id="PTHR22727">
    <property type="entry name" value="PROTEIN CBG13728"/>
    <property type="match status" value="1"/>
</dbReference>
<dbReference type="STRING" id="62062.ENSHHUP00000082185"/>
<dbReference type="GeneTree" id="ENSGT00940000154983"/>
<keyword evidence="1" id="KW-0812">Transmembrane</keyword>
<dbReference type="PANTHER" id="PTHR22727:SF15">
    <property type="entry name" value="MRH DOMAIN-CONTAINING PROTEIN"/>
    <property type="match status" value="1"/>
</dbReference>
<keyword evidence="1" id="KW-0472">Membrane</keyword>
<dbReference type="Ensembl" id="ENSHHUT00000084783.1">
    <property type="protein sequence ID" value="ENSHHUP00000082185.1"/>
    <property type="gene ID" value="ENSHHUG00000047755.1"/>
</dbReference>
<evidence type="ECO:0000313" key="3">
    <source>
        <dbReference type="Ensembl" id="ENSHHUP00000082185.1"/>
    </source>
</evidence>
<protein>
    <recommendedName>
        <fullName evidence="2">Elapor1/2 C-terminal domain-containing protein</fullName>
    </recommendedName>
</protein>
<dbReference type="Proteomes" id="UP000314982">
    <property type="component" value="Unassembled WGS sequence"/>
</dbReference>
<evidence type="ECO:0000256" key="1">
    <source>
        <dbReference type="SAM" id="Phobius"/>
    </source>
</evidence>
<reference evidence="3" key="2">
    <citation type="submission" date="2025-08" db="UniProtKB">
        <authorList>
            <consortium name="Ensembl"/>
        </authorList>
    </citation>
    <scope>IDENTIFICATION</scope>
</reference>
<dbReference type="Pfam" id="PF23089">
    <property type="entry name" value="ELAPOR1_C"/>
    <property type="match status" value="1"/>
</dbReference>
<reference evidence="4" key="1">
    <citation type="submission" date="2018-06" db="EMBL/GenBank/DDBJ databases">
        <title>Genome assembly of Danube salmon.</title>
        <authorList>
            <person name="Macqueen D.J."/>
            <person name="Gundappa M.K."/>
        </authorList>
    </citation>
    <scope>NUCLEOTIDE SEQUENCE [LARGE SCALE GENOMIC DNA]</scope>
</reference>
<name>A0A4W5R7G4_9TELE</name>
<proteinExistence type="predicted"/>
<organism evidence="3 4">
    <name type="scientific">Hucho hucho</name>
    <name type="common">huchen</name>
    <dbReference type="NCBI Taxonomy" id="62062"/>
    <lineage>
        <taxon>Eukaryota</taxon>
        <taxon>Metazoa</taxon>
        <taxon>Chordata</taxon>
        <taxon>Craniata</taxon>
        <taxon>Vertebrata</taxon>
        <taxon>Euteleostomi</taxon>
        <taxon>Actinopterygii</taxon>
        <taxon>Neopterygii</taxon>
        <taxon>Teleostei</taxon>
        <taxon>Protacanthopterygii</taxon>
        <taxon>Salmoniformes</taxon>
        <taxon>Salmonidae</taxon>
        <taxon>Salmoninae</taxon>
        <taxon>Hucho</taxon>
    </lineage>
</organism>
<dbReference type="InterPro" id="IPR056606">
    <property type="entry name" value="Elapor1/2_C"/>
</dbReference>